<proteinExistence type="predicted"/>
<name>A0A4R0EMK4_9GAMM</name>
<protein>
    <recommendedName>
        <fullName evidence="3">Capsular biosynthesis protein</fullName>
    </recommendedName>
</protein>
<dbReference type="RefSeq" id="WP_131271077.1">
    <property type="nucleotide sequence ID" value="NZ_SJOA01000007.1"/>
</dbReference>
<evidence type="ECO:0000313" key="1">
    <source>
        <dbReference type="EMBL" id="TCB59655.1"/>
    </source>
</evidence>
<dbReference type="GO" id="GO:0000271">
    <property type="term" value="P:polysaccharide biosynthetic process"/>
    <property type="evidence" value="ECO:0007669"/>
    <property type="project" value="InterPro"/>
</dbReference>
<dbReference type="AlphaFoldDB" id="A0A4R0EMK4"/>
<dbReference type="InterPro" id="IPR007833">
    <property type="entry name" value="Capsule_polysaccharide_synth"/>
</dbReference>
<comment type="caution">
    <text evidence="1">The sequence shown here is derived from an EMBL/GenBank/DDBJ whole genome shotgun (WGS) entry which is preliminary data.</text>
</comment>
<gene>
    <name evidence="1" type="ORF">E0H85_07480</name>
</gene>
<dbReference type="GO" id="GO:0015774">
    <property type="term" value="P:polysaccharide transport"/>
    <property type="evidence" value="ECO:0007669"/>
    <property type="project" value="InterPro"/>
</dbReference>
<evidence type="ECO:0008006" key="3">
    <source>
        <dbReference type="Google" id="ProtNLM"/>
    </source>
</evidence>
<accession>A0A4R0EMK4</accession>
<dbReference type="EMBL" id="SJOA01000007">
    <property type="protein sequence ID" value="TCB59655.1"/>
    <property type="molecule type" value="Genomic_DNA"/>
</dbReference>
<reference evidence="1 2" key="1">
    <citation type="submission" date="2019-02" db="EMBL/GenBank/DDBJ databases">
        <title>High diversity of culturable Acinetobacter species in natural soil and water ecosystems.</title>
        <authorList>
            <person name="Radolfova-Krizova L."/>
            <person name="Nemec A."/>
        </authorList>
    </citation>
    <scope>NUCLEOTIDE SEQUENCE [LARGE SCALE GENOMIC DNA]</scope>
    <source>
        <strain evidence="1 2">ANC 4281</strain>
    </source>
</reference>
<sequence length="403" mass="46359">MNVVVVVQKIKDPVNYSIEFLRALKSSLDIPITVTLISDHIIDFPDDIIVDLKLNYSNFEAFIPNTEEFINTQLNIQKQIAVSKKLGRRKSSEEIILEHMKFLSFYDYCLSKIKPDLVVVWNGITHSFQTSMVEVAQEKKIPIIFLERGLIPGTVFYDFEGVNFESSIGKNINWQQSDHLLNDPSVYDYVKDIINKTGGGLVELEVNKNINIPIDPYVFFPLQRDTDSNLLFNSPYIKNMFYILSILNQWKSTNLDLEFLVRSHPEDPEKHYTKLLDFDELIFQSDGDLLETIKRAHTVMTVNSTIGFTALILDKNIISLGNSVYSGKKLCIEPKSIDEIQELLVLRKDDNISDDRLALTNNRKDFINKIIANNHISFRYNALKNIQFKSLKNQIVEKLNVGS</sequence>
<evidence type="ECO:0000313" key="2">
    <source>
        <dbReference type="Proteomes" id="UP000291380"/>
    </source>
</evidence>
<organism evidence="1 2">
    <name type="scientific">Acinetobacter terrae</name>
    <dbReference type="NCBI Taxonomy" id="2731247"/>
    <lineage>
        <taxon>Bacteria</taxon>
        <taxon>Pseudomonadati</taxon>
        <taxon>Pseudomonadota</taxon>
        <taxon>Gammaproteobacteria</taxon>
        <taxon>Moraxellales</taxon>
        <taxon>Moraxellaceae</taxon>
        <taxon>Acinetobacter</taxon>
        <taxon>Acinetobacter Taxon 24</taxon>
    </lineage>
</organism>
<dbReference type="Pfam" id="PF05159">
    <property type="entry name" value="Capsule_synth"/>
    <property type="match status" value="1"/>
</dbReference>
<dbReference type="Proteomes" id="UP000291380">
    <property type="component" value="Unassembled WGS sequence"/>
</dbReference>
<dbReference type="OrthoDB" id="9794206at2"/>